<gene>
    <name evidence="1" type="ORF">NITFAB_1557</name>
</gene>
<reference evidence="1" key="1">
    <citation type="submission" date="2018-05" db="EMBL/GenBank/DDBJ databases">
        <authorList>
            <person name="Lanie J.A."/>
            <person name="Ng W.-L."/>
            <person name="Kazmierczak K.M."/>
            <person name="Andrzejewski T.M."/>
            <person name="Davidsen T.M."/>
            <person name="Wayne K.J."/>
            <person name="Tettelin H."/>
            <person name="Glass J.I."/>
            <person name="Rusch D."/>
            <person name="Podicherti R."/>
            <person name="Tsui H.-C.T."/>
            <person name="Winkler M.E."/>
        </authorList>
    </citation>
    <scope>NUCLEOTIDE SEQUENCE</scope>
    <source>
        <strain evidence="1">KNB</strain>
    </source>
</reference>
<organism evidence="1">
    <name type="scientific">Candidatus Nitrotoga fabula</name>
    <dbReference type="NCBI Taxonomy" id="2182327"/>
    <lineage>
        <taxon>Bacteria</taxon>
        <taxon>Pseudomonadati</taxon>
        <taxon>Pseudomonadota</taxon>
        <taxon>Betaproteobacteria</taxon>
        <taxon>Nitrosomonadales</taxon>
        <taxon>Gallionellaceae</taxon>
        <taxon>Candidatus Nitrotoga</taxon>
    </lineage>
</organism>
<name>A0A2X0QWP4_9PROT</name>
<dbReference type="AlphaFoldDB" id="A0A2X0QWP4"/>
<proteinExistence type="predicted"/>
<dbReference type="EMBL" id="LS423452">
    <property type="protein sequence ID" value="SPS05967.1"/>
    <property type="molecule type" value="Genomic_DNA"/>
</dbReference>
<sequence length="28" mass="3317">MLMQEHTQALRDTMGMMREMRMDMIGDG</sequence>
<evidence type="ECO:0000313" key="1">
    <source>
        <dbReference type="EMBL" id="SPS05967.1"/>
    </source>
</evidence>
<protein>
    <submittedName>
        <fullName evidence="1">Uncharacterized protein</fullName>
    </submittedName>
</protein>
<accession>A0A2X0QWP4</accession>